<feature type="compositionally biased region" description="Polar residues" evidence="2">
    <location>
        <begin position="316"/>
        <end position="328"/>
    </location>
</feature>
<dbReference type="AlphaFoldDB" id="A0A4Z2I646"/>
<dbReference type="GO" id="GO:0005634">
    <property type="term" value="C:nucleus"/>
    <property type="evidence" value="ECO:0007669"/>
    <property type="project" value="TreeGrafter"/>
</dbReference>
<evidence type="ECO:0000256" key="2">
    <source>
        <dbReference type="SAM" id="MobiDB-lite"/>
    </source>
</evidence>
<comment type="caution">
    <text evidence="3">The sequence shown here is derived from an EMBL/GenBank/DDBJ whole genome shotgun (WGS) entry which is preliminary data.</text>
</comment>
<feature type="compositionally biased region" description="Acidic residues" evidence="2">
    <location>
        <begin position="155"/>
        <end position="166"/>
    </location>
</feature>
<organism evidence="3 4">
    <name type="scientific">Liparis tanakae</name>
    <name type="common">Tanaka's snailfish</name>
    <dbReference type="NCBI Taxonomy" id="230148"/>
    <lineage>
        <taxon>Eukaryota</taxon>
        <taxon>Metazoa</taxon>
        <taxon>Chordata</taxon>
        <taxon>Craniata</taxon>
        <taxon>Vertebrata</taxon>
        <taxon>Euteleostomi</taxon>
        <taxon>Actinopterygii</taxon>
        <taxon>Neopterygii</taxon>
        <taxon>Teleostei</taxon>
        <taxon>Neoteleostei</taxon>
        <taxon>Acanthomorphata</taxon>
        <taxon>Eupercaria</taxon>
        <taxon>Perciformes</taxon>
        <taxon>Cottioidei</taxon>
        <taxon>Cottales</taxon>
        <taxon>Liparidae</taxon>
        <taxon>Liparis</taxon>
    </lineage>
</organism>
<dbReference type="GO" id="GO:0019888">
    <property type="term" value="F:protein phosphatase regulator activity"/>
    <property type="evidence" value="ECO:0007669"/>
    <property type="project" value="InterPro"/>
</dbReference>
<proteinExistence type="inferred from homology"/>
<feature type="compositionally biased region" description="Acidic residues" evidence="2">
    <location>
        <begin position="180"/>
        <end position="192"/>
    </location>
</feature>
<name>A0A4Z2I646_9TELE</name>
<protein>
    <submittedName>
        <fullName evidence="3">Serine/threonine-protein phosphatase 4 regulatory subunit 2</fullName>
    </submittedName>
</protein>
<feature type="compositionally biased region" description="Basic and acidic residues" evidence="2">
    <location>
        <begin position="213"/>
        <end position="229"/>
    </location>
</feature>
<dbReference type="GO" id="GO:0030289">
    <property type="term" value="C:protein phosphatase 4 complex"/>
    <property type="evidence" value="ECO:0007669"/>
    <property type="project" value="InterPro"/>
</dbReference>
<dbReference type="InterPro" id="IPR015267">
    <property type="entry name" value="PPP4R2"/>
</dbReference>
<feature type="compositionally biased region" description="Basic and acidic residues" evidence="2">
    <location>
        <begin position="252"/>
        <end position="278"/>
    </location>
</feature>
<dbReference type="GO" id="GO:0005737">
    <property type="term" value="C:cytoplasm"/>
    <property type="evidence" value="ECO:0007669"/>
    <property type="project" value="TreeGrafter"/>
</dbReference>
<evidence type="ECO:0000313" key="3">
    <source>
        <dbReference type="EMBL" id="TNN73507.1"/>
    </source>
</evidence>
<accession>A0A4Z2I646</accession>
<reference evidence="3 4" key="1">
    <citation type="submission" date="2019-03" db="EMBL/GenBank/DDBJ databases">
        <title>First draft genome of Liparis tanakae, snailfish: a comprehensive survey of snailfish specific genes.</title>
        <authorList>
            <person name="Kim W."/>
            <person name="Song I."/>
            <person name="Jeong J.-H."/>
            <person name="Kim D."/>
            <person name="Kim S."/>
            <person name="Ryu S."/>
            <person name="Song J.Y."/>
            <person name="Lee S.K."/>
        </authorList>
    </citation>
    <scope>NUCLEOTIDE SEQUENCE [LARGE SCALE GENOMIC DNA]</scope>
    <source>
        <tissue evidence="3">Muscle</tissue>
    </source>
</reference>
<dbReference type="EMBL" id="SRLO01000124">
    <property type="protein sequence ID" value="TNN73507.1"/>
    <property type="molecule type" value="Genomic_DNA"/>
</dbReference>
<dbReference type="PANTHER" id="PTHR16487">
    <property type="entry name" value="PPP4R2-RELATED PROTEIN"/>
    <property type="match status" value="1"/>
</dbReference>
<feature type="region of interest" description="Disordered" evidence="2">
    <location>
        <begin position="83"/>
        <end position="328"/>
    </location>
</feature>
<evidence type="ECO:0000313" key="4">
    <source>
        <dbReference type="Proteomes" id="UP000314294"/>
    </source>
</evidence>
<sequence>MDDFHASTPERRTPHNPNVEYVPYEEMKTRILKIVDGYNGIPFTIQRLCELLTDPKRNYIGTDKFLMGLEKNVMVVSCVYPPSENINGPDTPKPLNRPRRSLSASLSTNGLPDRAVSKEPEPITEEVEERHFRDSSPAEGEMTPNSGIKNKHPAEEDEEDEEEEDSETGKHEVKRLKFDETEEDEAECEESEPSCRKAPEGSPETPQASEASGGREVKSEASRDSRTAAEDEPSCTRTEPSEREEDLSEGGGVHRLEEDSPVDEAERPAPSEGPRCEQDNEESSSGSDGEGLPGDTRAPSSGSSRDSPAGGDADGSNGTKTATETELS</sequence>
<comment type="similarity">
    <text evidence="1">Belongs to the PPP4R2 family.</text>
</comment>
<dbReference type="Proteomes" id="UP000314294">
    <property type="component" value="Unassembled WGS sequence"/>
</dbReference>
<dbReference type="PANTHER" id="PTHR16487:SF6">
    <property type="entry name" value="SERINE_THREONINE-PROTEIN PHOSPHATASE 4 REGULATORY SUBUNIT 2-A"/>
    <property type="match status" value="1"/>
</dbReference>
<keyword evidence="4" id="KW-1185">Reference proteome</keyword>
<dbReference type="Pfam" id="PF09184">
    <property type="entry name" value="PPP4R2"/>
    <property type="match status" value="1"/>
</dbReference>
<gene>
    <name evidence="3" type="primary">Ppp4r2</name>
    <name evidence="3" type="ORF">EYF80_016297</name>
</gene>
<evidence type="ECO:0000256" key="1">
    <source>
        <dbReference type="ARBA" id="ARBA00009207"/>
    </source>
</evidence>
<dbReference type="OrthoDB" id="341898at2759"/>
<feature type="compositionally biased region" description="Basic and acidic residues" evidence="2">
    <location>
        <begin position="167"/>
        <end position="179"/>
    </location>
</feature>